<evidence type="ECO:0000313" key="1">
    <source>
        <dbReference type="EMBL" id="KRM91491.1"/>
    </source>
</evidence>
<dbReference type="AlphaFoldDB" id="A0A0R2CV57"/>
<dbReference type="InterPro" id="IPR006450">
    <property type="entry name" value="Phage_HK97_gp6-like"/>
</dbReference>
<organism evidence="1 2">
    <name type="scientific">Liquorilactobacillus cacaonum DSM 21116</name>
    <dbReference type="NCBI Taxonomy" id="1423729"/>
    <lineage>
        <taxon>Bacteria</taxon>
        <taxon>Bacillati</taxon>
        <taxon>Bacillota</taxon>
        <taxon>Bacilli</taxon>
        <taxon>Lactobacillales</taxon>
        <taxon>Lactobacillaceae</taxon>
        <taxon>Liquorilactobacillus</taxon>
    </lineage>
</organism>
<dbReference type="EMBL" id="AYZE01000010">
    <property type="protein sequence ID" value="KRM91491.1"/>
    <property type="molecule type" value="Genomic_DNA"/>
</dbReference>
<gene>
    <name evidence="1" type="ORF">FC80_GL000458</name>
</gene>
<reference evidence="1 2" key="1">
    <citation type="journal article" date="2015" name="Genome Announc.">
        <title>Expanding the biotechnology potential of lactobacilli through comparative genomics of 213 strains and associated genera.</title>
        <authorList>
            <person name="Sun Z."/>
            <person name="Harris H.M."/>
            <person name="McCann A."/>
            <person name="Guo C."/>
            <person name="Argimon S."/>
            <person name="Zhang W."/>
            <person name="Yang X."/>
            <person name="Jeffery I.B."/>
            <person name="Cooney J.C."/>
            <person name="Kagawa T.F."/>
            <person name="Liu W."/>
            <person name="Song Y."/>
            <person name="Salvetti E."/>
            <person name="Wrobel A."/>
            <person name="Rasinkangas P."/>
            <person name="Parkhill J."/>
            <person name="Rea M.C."/>
            <person name="O'Sullivan O."/>
            <person name="Ritari J."/>
            <person name="Douillard F.P."/>
            <person name="Paul Ross R."/>
            <person name="Yang R."/>
            <person name="Briner A.E."/>
            <person name="Felis G.E."/>
            <person name="de Vos W.M."/>
            <person name="Barrangou R."/>
            <person name="Klaenhammer T.R."/>
            <person name="Caufield P.W."/>
            <person name="Cui Y."/>
            <person name="Zhang H."/>
            <person name="O'Toole P.W."/>
        </authorList>
    </citation>
    <scope>NUCLEOTIDE SEQUENCE [LARGE SCALE GENOMIC DNA]</scope>
    <source>
        <strain evidence="1 2">DSM 21116</strain>
    </source>
</reference>
<proteinExistence type="predicted"/>
<dbReference type="STRING" id="1423729.FC80_GL000458"/>
<keyword evidence="2" id="KW-1185">Reference proteome</keyword>
<name>A0A0R2CV57_9LACO</name>
<dbReference type="PATRIC" id="fig|1423729.3.peg.460"/>
<dbReference type="RefSeq" id="WP_057828727.1">
    <property type="nucleotide sequence ID" value="NZ_AYZE01000010.1"/>
</dbReference>
<protein>
    <submittedName>
        <fullName evidence="1">Uncharacterized protein</fullName>
    </submittedName>
</protein>
<accession>A0A0R2CV57</accession>
<dbReference type="OrthoDB" id="2312619at2"/>
<evidence type="ECO:0000313" key="2">
    <source>
        <dbReference type="Proteomes" id="UP000051131"/>
    </source>
</evidence>
<dbReference type="NCBIfam" id="TIGR01560">
    <property type="entry name" value="put_DNA_pack"/>
    <property type="match status" value="1"/>
</dbReference>
<sequence length="98" mass="10954">MIEIVNELLSELNLDINDANTDLINTLVTDAQIITLSAVNSTKKIEDYADNQIFQRAVKTLATQLFYDRTLANGTATGYRMMVTQLQAQEEIAEDDAQ</sequence>
<comment type="caution">
    <text evidence="1">The sequence shown here is derived from an EMBL/GenBank/DDBJ whole genome shotgun (WGS) entry which is preliminary data.</text>
</comment>
<dbReference type="Proteomes" id="UP000051131">
    <property type="component" value="Unassembled WGS sequence"/>
</dbReference>